<dbReference type="InterPro" id="IPR014729">
    <property type="entry name" value="Rossmann-like_a/b/a_fold"/>
</dbReference>
<dbReference type="RefSeq" id="WP_092906341.1">
    <property type="nucleotide sequence ID" value="NZ_FOZS01000003.1"/>
</dbReference>
<keyword evidence="4" id="KW-1185">Reference proteome</keyword>
<dbReference type="PANTHER" id="PTHR46268:SF15">
    <property type="entry name" value="UNIVERSAL STRESS PROTEIN HP_0031"/>
    <property type="match status" value="1"/>
</dbReference>
<dbReference type="Proteomes" id="UP000199199">
    <property type="component" value="Unassembled WGS sequence"/>
</dbReference>
<evidence type="ECO:0000256" key="1">
    <source>
        <dbReference type="ARBA" id="ARBA00008791"/>
    </source>
</evidence>
<evidence type="ECO:0000259" key="2">
    <source>
        <dbReference type="Pfam" id="PF00582"/>
    </source>
</evidence>
<dbReference type="InterPro" id="IPR006015">
    <property type="entry name" value="Universal_stress_UspA"/>
</dbReference>
<feature type="domain" description="UspA" evidence="2">
    <location>
        <begin position="9"/>
        <end position="138"/>
    </location>
</feature>
<dbReference type="AlphaFoldDB" id="A0A1I6TWC0"/>
<organism evidence="3 4">
    <name type="scientific">Halostagnicola kamekurae</name>
    <dbReference type="NCBI Taxonomy" id="619731"/>
    <lineage>
        <taxon>Archaea</taxon>
        <taxon>Methanobacteriati</taxon>
        <taxon>Methanobacteriota</taxon>
        <taxon>Stenosarchaea group</taxon>
        <taxon>Halobacteria</taxon>
        <taxon>Halobacteriales</taxon>
        <taxon>Natrialbaceae</taxon>
        <taxon>Halostagnicola</taxon>
    </lineage>
</organism>
<dbReference type="PRINTS" id="PR01438">
    <property type="entry name" value="UNVRSLSTRESS"/>
</dbReference>
<feature type="domain" description="UspA" evidence="2">
    <location>
        <begin position="148"/>
        <end position="271"/>
    </location>
</feature>
<dbReference type="CDD" id="cd00293">
    <property type="entry name" value="USP-like"/>
    <property type="match status" value="2"/>
</dbReference>
<dbReference type="Pfam" id="PF00582">
    <property type="entry name" value="Usp"/>
    <property type="match status" value="2"/>
</dbReference>
<dbReference type="PANTHER" id="PTHR46268">
    <property type="entry name" value="STRESS RESPONSE PROTEIN NHAX"/>
    <property type="match status" value="1"/>
</dbReference>
<dbReference type="EMBL" id="FOZS01000003">
    <property type="protein sequence ID" value="SFS93297.1"/>
    <property type="molecule type" value="Genomic_DNA"/>
</dbReference>
<evidence type="ECO:0000313" key="4">
    <source>
        <dbReference type="Proteomes" id="UP000199199"/>
    </source>
</evidence>
<dbReference type="Gene3D" id="3.40.50.620">
    <property type="entry name" value="HUPs"/>
    <property type="match status" value="2"/>
</dbReference>
<gene>
    <name evidence="3" type="ORF">SAMN04488556_3480</name>
</gene>
<proteinExistence type="inferred from homology"/>
<dbReference type="OrthoDB" id="43026at2157"/>
<comment type="similarity">
    <text evidence="1">Belongs to the universal stress protein A family.</text>
</comment>
<protein>
    <submittedName>
        <fullName evidence="3">Nucleotide-binding universal stress protein, UspA family</fullName>
    </submittedName>
</protein>
<reference evidence="4" key="1">
    <citation type="submission" date="2016-10" db="EMBL/GenBank/DDBJ databases">
        <authorList>
            <person name="Varghese N."/>
            <person name="Submissions S."/>
        </authorList>
    </citation>
    <scope>NUCLEOTIDE SEQUENCE [LARGE SCALE GENOMIC DNA]</scope>
    <source>
        <strain evidence="4">DSM 22427</strain>
    </source>
</reference>
<evidence type="ECO:0000313" key="3">
    <source>
        <dbReference type="EMBL" id="SFS93297.1"/>
    </source>
</evidence>
<name>A0A1I6TWC0_9EURY</name>
<dbReference type="SUPFAM" id="SSF52402">
    <property type="entry name" value="Adenine nucleotide alpha hydrolases-like"/>
    <property type="match status" value="2"/>
</dbReference>
<accession>A0A1I6TWC0</accession>
<dbReference type="InterPro" id="IPR006016">
    <property type="entry name" value="UspA"/>
</dbReference>
<sequence length="290" mass="31159">MADSSARGSILVPIANPETADRLVSTAADLATDTERALELLTVVEVPSQVPLSEGERLVEDEREVLEYAADIVSDRPVEVTKRIRFARSVSSGICSAAADQSVETILVGWRGNRRRRDIVLGSHIDEVLREAPCDVLVKRMDDDEPIREILLPVAGGPNTELAADVAGSLARVHEAAIHVVVVHSPGGTERSREEKEAALASVIGGLTGVPVITQEIIESESVADALVDRSEAADLVVLGATSTDVFRRSVIGSLPERVGRRATSSVIMVKANRTIRSRLRRLVSRLPFG</sequence>